<dbReference type="OrthoDB" id="57709at2759"/>
<gene>
    <name evidence="1" type="ORF">MVEN_02506800</name>
</gene>
<comment type="caution">
    <text evidence="1">The sequence shown here is derived from an EMBL/GenBank/DDBJ whole genome shotgun (WGS) entry which is preliminary data.</text>
</comment>
<dbReference type="Proteomes" id="UP000620124">
    <property type="component" value="Unassembled WGS sequence"/>
</dbReference>
<proteinExistence type="predicted"/>
<name>A0A8H6U4J6_9AGAR</name>
<reference evidence="1" key="1">
    <citation type="submission" date="2020-05" db="EMBL/GenBank/DDBJ databases">
        <title>Mycena genomes resolve the evolution of fungal bioluminescence.</title>
        <authorList>
            <person name="Tsai I.J."/>
        </authorList>
    </citation>
    <scope>NUCLEOTIDE SEQUENCE</scope>
    <source>
        <strain evidence="1">CCC161011</strain>
    </source>
</reference>
<evidence type="ECO:0000313" key="1">
    <source>
        <dbReference type="EMBL" id="KAF7328781.1"/>
    </source>
</evidence>
<accession>A0A8H6U4J6</accession>
<keyword evidence="2" id="KW-1185">Reference proteome</keyword>
<dbReference type="AlphaFoldDB" id="A0A8H6U4J6"/>
<dbReference type="EMBL" id="JACAZI010000034">
    <property type="protein sequence ID" value="KAF7328781.1"/>
    <property type="molecule type" value="Genomic_DNA"/>
</dbReference>
<evidence type="ECO:0000313" key="2">
    <source>
        <dbReference type="Proteomes" id="UP000620124"/>
    </source>
</evidence>
<protein>
    <submittedName>
        <fullName evidence="1">Uncharacterized protein</fullName>
    </submittedName>
</protein>
<organism evidence="1 2">
    <name type="scientific">Mycena venus</name>
    <dbReference type="NCBI Taxonomy" id="2733690"/>
    <lineage>
        <taxon>Eukaryota</taxon>
        <taxon>Fungi</taxon>
        <taxon>Dikarya</taxon>
        <taxon>Basidiomycota</taxon>
        <taxon>Agaricomycotina</taxon>
        <taxon>Agaricomycetes</taxon>
        <taxon>Agaricomycetidae</taxon>
        <taxon>Agaricales</taxon>
        <taxon>Marasmiineae</taxon>
        <taxon>Mycenaceae</taxon>
        <taxon>Mycena</taxon>
    </lineage>
</organism>
<sequence length="253" mass="28345">MTPSNEKKLKKAKGVFLKHLKEVDTSQGPVNEVILKFHLVPEVEIAFGAFVRHYGCTMTTRILTRAEQNAIDPRRKSCDQHTSVLVTPEAQAAFLNKSLVAPKFGREIMPAPISHKTQLDSANYVTKATPNETASPNKLLDEQIVRIPGITYEVLTARLSDVVRLLPTEDPLQGMRCRSELVDIAHELRHFRPATKRPLDDKGRGVNCTHSEEPKLCSNLKMTLIISVQSLSKSQLIFISKVSFMYSVSRNLT</sequence>